<dbReference type="Proteomes" id="UP000239649">
    <property type="component" value="Unassembled WGS sequence"/>
</dbReference>
<dbReference type="EMBL" id="LHPF02000009">
    <property type="protein sequence ID" value="PSC72769.1"/>
    <property type="molecule type" value="Genomic_DNA"/>
</dbReference>
<evidence type="ECO:0000313" key="2">
    <source>
        <dbReference type="EMBL" id="PSC72769.1"/>
    </source>
</evidence>
<keyword evidence="3" id="KW-1185">Reference proteome</keyword>
<sequence length="265" mass="27805">MSRAFAAVALLACLSVASARMLLQTGSVSDYTNTANTIALAPTLVGAGSTATSADECITKCLTDADCTYWSWCPTDATADCTLPGLNGAADTTVVKGACLMSYDGADGRHAVFTATGSAVLFQGGHWNPVNSVPPVVAGTVVNASDPASWIDPAGVPAECNGWFTGDQWSGDEIECSICSQLGNDGDYQLKCDLDTDIIGDDSVKCELEATGNEALTFNAVEISCTVDWTKVPQNQCNWADIDSKVPECAKEPVKRILATWRPDE</sequence>
<feature type="signal peptide" evidence="1">
    <location>
        <begin position="1"/>
        <end position="19"/>
    </location>
</feature>
<keyword evidence="1" id="KW-0732">Signal</keyword>
<dbReference type="OrthoDB" id="514457at2759"/>
<comment type="caution">
    <text evidence="2">The sequence shown here is derived from an EMBL/GenBank/DDBJ whole genome shotgun (WGS) entry which is preliminary data.</text>
</comment>
<organism evidence="2 3">
    <name type="scientific">Micractinium conductrix</name>
    <dbReference type="NCBI Taxonomy" id="554055"/>
    <lineage>
        <taxon>Eukaryota</taxon>
        <taxon>Viridiplantae</taxon>
        <taxon>Chlorophyta</taxon>
        <taxon>core chlorophytes</taxon>
        <taxon>Trebouxiophyceae</taxon>
        <taxon>Chlorellales</taxon>
        <taxon>Chlorellaceae</taxon>
        <taxon>Chlorella clade</taxon>
        <taxon>Micractinium</taxon>
    </lineage>
</organism>
<name>A0A2P6VFC2_9CHLO</name>
<protein>
    <submittedName>
        <fullName evidence="2">Glycosyl hydrolase family 5</fullName>
    </submittedName>
</protein>
<keyword evidence="2" id="KW-0378">Hydrolase</keyword>
<reference evidence="2 3" key="1">
    <citation type="journal article" date="2018" name="Plant J.">
        <title>Genome sequences of Chlorella sorokiniana UTEX 1602 and Micractinium conductrix SAG 241.80: implications to maltose excretion by a green alga.</title>
        <authorList>
            <person name="Arriola M.B."/>
            <person name="Velmurugan N."/>
            <person name="Zhang Y."/>
            <person name="Plunkett M.H."/>
            <person name="Hondzo H."/>
            <person name="Barney B.M."/>
        </authorList>
    </citation>
    <scope>NUCLEOTIDE SEQUENCE [LARGE SCALE GENOMIC DNA]</scope>
    <source>
        <strain evidence="2 3">SAG 241.80</strain>
    </source>
</reference>
<evidence type="ECO:0000313" key="3">
    <source>
        <dbReference type="Proteomes" id="UP000239649"/>
    </source>
</evidence>
<gene>
    <name evidence="2" type="ORF">C2E20_4045</name>
</gene>
<dbReference type="AlphaFoldDB" id="A0A2P6VFC2"/>
<accession>A0A2P6VFC2</accession>
<evidence type="ECO:0000256" key="1">
    <source>
        <dbReference type="SAM" id="SignalP"/>
    </source>
</evidence>
<proteinExistence type="predicted"/>
<feature type="chain" id="PRO_5015151515" evidence="1">
    <location>
        <begin position="20"/>
        <end position="265"/>
    </location>
</feature>
<dbReference type="GO" id="GO:0016787">
    <property type="term" value="F:hydrolase activity"/>
    <property type="evidence" value="ECO:0007669"/>
    <property type="project" value="UniProtKB-KW"/>
</dbReference>
<dbReference type="Gene3D" id="3.50.4.10">
    <property type="entry name" value="Hepatocyte Growth Factor"/>
    <property type="match status" value="1"/>
</dbReference>